<dbReference type="GO" id="GO:0004298">
    <property type="term" value="F:threonine-type endopeptidase activity"/>
    <property type="evidence" value="ECO:0007669"/>
    <property type="project" value="InterPro"/>
</dbReference>
<dbReference type="InterPro" id="IPR001353">
    <property type="entry name" value="Proteasome_sua/b"/>
</dbReference>
<dbReference type="AlphaFoldDB" id="A0A1X2CF13"/>
<comment type="subcellular location">
    <subcellularLocation>
        <location evidence="3">Cytoplasm</location>
    </subcellularLocation>
</comment>
<sequence length="279" mass="29947">MSFPYFISPEQAMRERSELARKGIARGRSVVALAYAGGVLFVAENPSRSLQKISELYDRVGFAAAGKFNEFDNLRRGGIQFADTRGYAYDRRDVTGRQLANVYAQTLGTIFTEQAKPYEVELCVAEVAHYGETKPPELYRILYDGSIADEPHFVVMGGTTEPIATALKDTYTENADLSDAVRIAVEALRAGSPDTSSSSGGSGGDQPTLGVASLEVAVLDANRPRRAFRRITGAALDALLPQANRAASDKSSDNGSDKGSDKSSDKGSDKNTDKGKSSK</sequence>
<dbReference type="NCBIfam" id="TIGR03691">
    <property type="entry name" value="20S_bact_alpha"/>
    <property type="match status" value="1"/>
</dbReference>
<proteinExistence type="inferred from homology"/>
<dbReference type="Gene3D" id="3.60.20.10">
    <property type="entry name" value="Glutamine Phosphoribosylpyrophosphate, subunit 1, domain 1"/>
    <property type="match status" value="1"/>
</dbReference>
<keyword evidence="1 3" id="KW-0963">Cytoplasm</keyword>
<dbReference type="GO" id="GO:0019941">
    <property type="term" value="P:modification-dependent protein catabolic process"/>
    <property type="evidence" value="ECO:0007669"/>
    <property type="project" value="UniProtKB-UniRule"/>
</dbReference>
<dbReference type="GO" id="GO:0019773">
    <property type="term" value="C:proteasome core complex, alpha-subunit complex"/>
    <property type="evidence" value="ECO:0007669"/>
    <property type="project" value="UniProtKB-UniRule"/>
</dbReference>
<dbReference type="KEGG" id="msak:MSAS_10450"/>
<dbReference type="STRING" id="220927.AWC23_04875"/>
<dbReference type="PROSITE" id="PS51475">
    <property type="entry name" value="PROTEASOME_ALPHA_2"/>
    <property type="match status" value="1"/>
</dbReference>
<comment type="function">
    <text evidence="3">Component of the proteasome core, a large protease complex with broad specificity involved in protein degradation.</text>
</comment>
<evidence type="ECO:0000256" key="3">
    <source>
        <dbReference type="HAMAP-Rule" id="MF_00289"/>
    </source>
</evidence>
<dbReference type="InterPro" id="IPR050115">
    <property type="entry name" value="Proteasome_alpha"/>
</dbReference>
<reference evidence="6" key="2">
    <citation type="journal article" date="2019" name="Emerg. Microbes Infect.">
        <title>Comprehensive subspecies identification of 175 nontuberculous mycobacteria species based on 7547 genomic profiles.</title>
        <authorList>
            <person name="Matsumoto Y."/>
            <person name="Kinjo T."/>
            <person name="Motooka D."/>
            <person name="Nabeya D."/>
            <person name="Jung N."/>
            <person name="Uechi K."/>
            <person name="Horii T."/>
            <person name="Iida T."/>
            <person name="Fujita J."/>
            <person name="Nakamura S."/>
        </authorList>
    </citation>
    <scope>NUCLEOTIDE SEQUENCE [LARGE SCALE GENOMIC DNA]</scope>
    <source>
        <strain evidence="6">JCM 13016</strain>
    </source>
</reference>
<feature type="region of interest" description="Disordered" evidence="5">
    <location>
        <begin position="239"/>
        <end position="279"/>
    </location>
</feature>
<dbReference type="Proteomes" id="UP000193387">
    <property type="component" value="Unassembled WGS sequence"/>
</dbReference>
<evidence type="ECO:0000256" key="4">
    <source>
        <dbReference type="PROSITE-ProRule" id="PRU00808"/>
    </source>
</evidence>
<dbReference type="CDD" id="cd01906">
    <property type="entry name" value="proteasome_protease_HslV"/>
    <property type="match status" value="1"/>
</dbReference>
<evidence type="ECO:0000313" key="6">
    <source>
        <dbReference type="EMBL" id="BBX61871.1"/>
    </source>
</evidence>
<gene>
    <name evidence="3 6" type="primary">prcA</name>
    <name evidence="7" type="ORF">AWC23_04875</name>
    <name evidence="6" type="ORF">MSAS_10450</name>
</gene>
<protein>
    <recommendedName>
        <fullName evidence="3">Proteasome subunit alpha</fullName>
    </recommendedName>
    <alternativeName>
        <fullName evidence="3">20S proteasome alpha subunit</fullName>
    </alternativeName>
    <alternativeName>
        <fullName evidence="3">Proteasome core protein PrcA</fullName>
    </alternativeName>
</protein>
<accession>A0A1X2CF13</accession>
<evidence type="ECO:0000313" key="8">
    <source>
        <dbReference type="Proteomes" id="UP000193387"/>
    </source>
</evidence>
<dbReference type="PANTHER" id="PTHR11599">
    <property type="entry name" value="PROTEASOME SUBUNIT ALPHA/BETA"/>
    <property type="match status" value="1"/>
</dbReference>
<dbReference type="GO" id="GO:0010498">
    <property type="term" value="P:proteasomal protein catabolic process"/>
    <property type="evidence" value="ECO:0007669"/>
    <property type="project" value="UniProtKB-UniRule"/>
</dbReference>
<dbReference type="EMBL" id="LQPR01000008">
    <property type="protein sequence ID" value="ORW74403.1"/>
    <property type="molecule type" value="Genomic_DNA"/>
</dbReference>
<comment type="activity regulation">
    <text evidence="3">The formation of the proteasomal ATPase ARC-20S proteasome complex, likely via the docking of the C-termini of ARC into the intersubunit pockets in the alpha-rings, may trigger opening of the gate for substrate entry. Interconversion between the open-gate and close-gate conformations leads to a dynamic regulation of the 20S proteasome proteolysis activity.</text>
</comment>
<comment type="subunit">
    <text evidence="3">The 20S proteasome core is composed of 14 alpha and 14 beta subunits that assemble into four stacked heptameric rings, resulting in a barrel-shaped structure. The two inner rings, each composed of seven catalytic beta subunits, are sandwiched by two outer rings, each composed of seven alpha subunits. The catalytic chamber with the active sites is on the inside of the barrel. Has a gated structure, the ends of the cylinder being occluded by the N-termini of the alpha-subunits. Is capped by the proteasome-associated ATPase, ARC.</text>
</comment>
<dbReference type="Pfam" id="PF00227">
    <property type="entry name" value="Proteasome"/>
    <property type="match status" value="1"/>
</dbReference>
<dbReference type="OrthoDB" id="9775643at2"/>
<dbReference type="EMBL" id="AP022573">
    <property type="protein sequence ID" value="BBX61871.1"/>
    <property type="molecule type" value="Genomic_DNA"/>
</dbReference>
<dbReference type="InterPro" id="IPR023332">
    <property type="entry name" value="Proteasome_alpha-type"/>
</dbReference>
<reference evidence="7 8" key="1">
    <citation type="submission" date="2016-01" db="EMBL/GenBank/DDBJ databases">
        <title>The new phylogeny of the genus Mycobacterium.</title>
        <authorList>
            <person name="Tarcisio F."/>
            <person name="Conor M."/>
            <person name="Antonella G."/>
            <person name="Elisabetta G."/>
            <person name="Giulia F.S."/>
            <person name="Sara T."/>
            <person name="Anna F."/>
            <person name="Clotilde B."/>
            <person name="Roberto B."/>
            <person name="Veronica D.S."/>
            <person name="Fabio R."/>
            <person name="Monica P."/>
            <person name="Olivier J."/>
            <person name="Enrico T."/>
            <person name="Nicola S."/>
        </authorList>
    </citation>
    <scope>NUCLEOTIDE SEQUENCE [LARGE SCALE GENOMIC DNA]</scope>
    <source>
        <strain evidence="7 8">DSM 44616</strain>
    </source>
</reference>
<evidence type="ECO:0000256" key="1">
    <source>
        <dbReference type="ARBA" id="ARBA00022490"/>
    </source>
</evidence>
<dbReference type="SUPFAM" id="SSF56235">
    <property type="entry name" value="N-terminal nucleophile aminohydrolases (Ntn hydrolases)"/>
    <property type="match status" value="1"/>
</dbReference>
<keyword evidence="8" id="KW-1185">Reference proteome</keyword>
<comment type="pathway">
    <text evidence="3">Protein degradation; proteasomal Pup-dependent pathway.</text>
</comment>
<evidence type="ECO:0000256" key="2">
    <source>
        <dbReference type="ARBA" id="ARBA00022942"/>
    </source>
</evidence>
<dbReference type="InterPro" id="IPR029055">
    <property type="entry name" value="Ntn_hydrolases_N"/>
</dbReference>
<feature type="compositionally biased region" description="Basic and acidic residues" evidence="5">
    <location>
        <begin position="247"/>
        <end position="279"/>
    </location>
</feature>
<dbReference type="HAMAP" id="MF_00289_B">
    <property type="entry name" value="Proteasome_A_B"/>
    <property type="match status" value="1"/>
</dbReference>
<evidence type="ECO:0000256" key="5">
    <source>
        <dbReference type="SAM" id="MobiDB-lite"/>
    </source>
</evidence>
<dbReference type="GO" id="GO:0005737">
    <property type="term" value="C:cytoplasm"/>
    <property type="evidence" value="ECO:0007669"/>
    <property type="project" value="UniProtKB-SubCell"/>
</dbReference>
<dbReference type="InterPro" id="IPR022296">
    <property type="entry name" value="Proteasome_asu_bac"/>
</dbReference>
<keyword evidence="2 3" id="KW-0647">Proteasome</keyword>
<comment type="similarity">
    <text evidence="3 4">Belongs to the peptidase T1A family.</text>
</comment>
<evidence type="ECO:0000313" key="7">
    <source>
        <dbReference type="EMBL" id="ORW74403.1"/>
    </source>
</evidence>
<organism evidence="6">
    <name type="scientific">Mycobacterium saskatchewanense</name>
    <dbReference type="NCBI Taxonomy" id="220927"/>
    <lineage>
        <taxon>Bacteria</taxon>
        <taxon>Bacillati</taxon>
        <taxon>Actinomycetota</taxon>
        <taxon>Actinomycetes</taxon>
        <taxon>Mycobacteriales</taxon>
        <taxon>Mycobacteriaceae</taxon>
        <taxon>Mycobacterium</taxon>
        <taxon>Mycobacterium simiae complex</taxon>
    </lineage>
</organism>
<dbReference type="FunFam" id="3.60.20.10:FF:000023">
    <property type="entry name" value="Proteasome subunit alpha"/>
    <property type="match status" value="1"/>
</dbReference>
<reference evidence="6" key="3">
    <citation type="submission" date="2020-02" db="EMBL/GenBank/DDBJ databases">
        <authorList>
            <person name="Matsumoto Y."/>
            <person name="Motooka D."/>
            <person name="Nakamura S."/>
        </authorList>
    </citation>
    <scope>NUCLEOTIDE SEQUENCE</scope>
    <source>
        <strain evidence="6">JCM 13016</strain>
    </source>
</reference>
<dbReference type="UniPathway" id="UPA00997"/>
<dbReference type="RefSeq" id="WP_085254037.1">
    <property type="nucleotide sequence ID" value="NZ_AP022573.1"/>
</dbReference>
<name>A0A1X2CF13_9MYCO</name>